<dbReference type="InterPro" id="IPR020818">
    <property type="entry name" value="Chaperonin_GroES"/>
</dbReference>
<keyword evidence="5" id="KW-1185">Reference proteome</keyword>
<dbReference type="PANTHER" id="PTHR10772">
    <property type="entry name" value="10 KDA HEAT SHOCK PROTEIN"/>
    <property type="match status" value="1"/>
</dbReference>
<dbReference type="Gene3D" id="2.30.33.40">
    <property type="entry name" value="GroES chaperonin"/>
    <property type="match status" value="1"/>
</dbReference>
<dbReference type="InterPro" id="IPR018369">
    <property type="entry name" value="Chaprnonin_Cpn10_CS"/>
</dbReference>
<dbReference type="EMBL" id="CAXHTA020000017">
    <property type="protein sequence ID" value="CAL5227693.1"/>
    <property type="molecule type" value="Genomic_DNA"/>
</dbReference>
<dbReference type="Proteomes" id="UP001497392">
    <property type="component" value="Unassembled WGS sequence"/>
</dbReference>
<evidence type="ECO:0000313" key="4">
    <source>
        <dbReference type="EMBL" id="CAL5227693.1"/>
    </source>
</evidence>
<dbReference type="PROSITE" id="PS00681">
    <property type="entry name" value="CHAPERONINS_CPN10"/>
    <property type="match status" value="1"/>
</dbReference>
<dbReference type="CDD" id="cd00320">
    <property type="entry name" value="cpn10"/>
    <property type="match status" value="1"/>
</dbReference>
<dbReference type="PRINTS" id="PR00297">
    <property type="entry name" value="CHAPERONIN10"/>
</dbReference>
<comment type="caution">
    <text evidence="4">The sequence shown here is derived from an EMBL/GenBank/DDBJ whole genome shotgun (WGS) entry which is preliminary data.</text>
</comment>
<dbReference type="SUPFAM" id="SSF50129">
    <property type="entry name" value="GroES-like"/>
    <property type="match status" value="1"/>
</dbReference>
<keyword evidence="2 3" id="KW-0143">Chaperone</keyword>
<evidence type="ECO:0000313" key="5">
    <source>
        <dbReference type="Proteomes" id="UP001497392"/>
    </source>
</evidence>
<proteinExistence type="inferred from homology"/>
<name>A0ABP1GBZ8_9CHLO</name>
<dbReference type="InterPro" id="IPR011032">
    <property type="entry name" value="GroES-like_sf"/>
</dbReference>
<dbReference type="Pfam" id="PF00166">
    <property type="entry name" value="Cpn10"/>
    <property type="match status" value="1"/>
</dbReference>
<comment type="similarity">
    <text evidence="1 3">Belongs to the GroES chaperonin family.</text>
</comment>
<dbReference type="SMART" id="SM00883">
    <property type="entry name" value="Cpn10"/>
    <property type="match status" value="1"/>
</dbReference>
<evidence type="ECO:0000256" key="3">
    <source>
        <dbReference type="RuleBase" id="RU003479"/>
    </source>
</evidence>
<sequence length="163" mass="17390">MALSMKPIASARLCSPCNVCAQRAPTVYATQQYRAFQSQSRAGISLGTHSLKQRHVILQAVATLEDAPTQLDVSKMEPLGDRILIKPEEEKSVTEGGLMLTTGATKTISDAVIGQVLAKGEDVDISVSVGDKVIFQKYSSSDVKVPDGEIVFVAQKSVLAVLT</sequence>
<gene>
    <name evidence="4" type="primary">g10701</name>
    <name evidence="4" type="ORF">VP750_LOCUS9599</name>
</gene>
<evidence type="ECO:0000256" key="2">
    <source>
        <dbReference type="ARBA" id="ARBA00023186"/>
    </source>
</evidence>
<dbReference type="InterPro" id="IPR037124">
    <property type="entry name" value="Chaperonin_GroES_sf"/>
</dbReference>
<reference evidence="4 5" key="1">
    <citation type="submission" date="2024-06" db="EMBL/GenBank/DDBJ databases">
        <authorList>
            <person name="Kraege A."/>
            <person name="Thomma B."/>
        </authorList>
    </citation>
    <scope>NUCLEOTIDE SEQUENCE [LARGE SCALE GENOMIC DNA]</scope>
</reference>
<evidence type="ECO:0000256" key="1">
    <source>
        <dbReference type="ARBA" id="ARBA00006975"/>
    </source>
</evidence>
<accession>A0ABP1GBZ8</accession>
<protein>
    <submittedName>
        <fullName evidence="4">G10701 protein</fullName>
    </submittedName>
</protein>
<dbReference type="PANTHER" id="PTHR10772:SF63">
    <property type="entry name" value="20 KDA CHAPERONIN, CHLOROPLASTIC"/>
    <property type="match status" value="1"/>
</dbReference>
<organism evidence="4 5">
    <name type="scientific">Coccomyxa viridis</name>
    <dbReference type="NCBI Taxonomy" id="1274662"/>
    <lineage>
        <taxon>Eukaryota</taxon>
        <taxon>Viridiplantae</taxon>
        <taxon>Chlorophyta</taxon>
        <taxon>core chlorophytes</taxon>
        <taxon>Trebouxiophyceae</taxon>
        <taxon>Trebouxiophyceae incertae sedis</taxon>
        <taxon>Coccomyxaceae</taxon>
        <taxon>Coccomyxa</taxon>
    </lineage>
</organism>